<dbReference type="EC" id="2.3.1.266" evidence="1"/>
<keyword evidence="3" id="KW-0808">Transferase</keyword>
<dbReference type="AlphaFoldDB" id="A0A1M6CRE1"/>
<evidence type="ECO:0000256" key="1">
    <source>
        <dbReference type="RuleBase" id="RU363094"/>
    </source>
</evidence>
<dbReference type="SUPFAM" id="SSF55729">
    <property type="entry name" value="Acyl-CoA N-acyltransferases (Nat)"/>
    <property type="match status" value="1"/>
</dbReference>
<dbReference type="GO" id="GO:0005737">
    <property type="term" value="C:cytoplasm"/>
    <property type="evidence" value="ECO:0007669"/>
    <property type="project" value="UniProtKB-SubCell"/>
</dbReference>
<comment type="similarity">
    <text evidence="1">Belongs to the acetyltransferase family. RimI subfamily.</text>
</comment>
<gene>
    <name evidence="3" type="ORF">SAMN02745975_00306</name>
</gene>
<dbReference type="OrthoDB" id="9794566at2"/>
<reference evidence="4" key="1">
    <citation type="submission" date="2016-11" db="EMBL/GenBank/DDBJ databases">
        <authorList>
            <person name="Varghese N."/>
            <person name="Submissions S."/>
        </authorList>
    </citation>
    <scope>NUCLEOTIDE SEQUENCE [LARGE SCALE GENOMIC DNA]</scope>
    <source>
        <strain evidence="4">DSM 17957</strain>
    </source>
</reference>
<comment type="subcellular location">
    <subcellularLocation>
        <location evidence="1">Cytoplasm</location>
    </subcellularLocation>
</comment>
<dbReference type="Gene3D" id="3.40.630.30">
    <property type="match status" value="1"/>
</dbReference>
<dbReference type="GO" id="GO:0005840">
    <property type="term" value="C:ribosome"/>
    <property type="evidence" value="ECO:0007669"/>
    <property type="project" value="UniProtKB-KW"/>
</dbReference>
<comment type="function">
    <text evidence="1">Acetylates the N-terminal alanine of ribosomal protein bS18.</text>
</comment>
<keyword evidence="3" id="KW-0689">Ribosomal protein</keyword>
<dbReference type="PANTHER" id="PTHR43072:SF60">
    <property type="entry name" value="L-2,4-DIAMINOBUTYRIC ACID ACETYLTRANSFERASE"/>
    <property type="match status" value="1"/>
</dbReference>
<feature type="domain" description="N-acetyltransferase" evidence="2">
    <location>
        <begin position="4"/>
        <end position="149"/>
    </location>
</feature>
<dbReference type="RefSeq" id="WP_110939606.1">
    <property type="nucleotide sequence ID" value="NZ_FQZV01000004.1"/>
</dbReference>
<evidence type="ECO:0000313" key="4">
    <source>
        <dbReference type="Proteomes" id="UP000184536"/>
    </source>
</evidence>
<dbReference type="PROSITE" id="PS51186">
    <property type="entry name" value="GNAT"/>
    <property type="match status" value="1"/>
</dbReference>
<protein>
    <recommendedName>
        <fullName evidence="1">[Ribosomal protein bS18]-alanine N-acetyltransferase</fullName>
        <ecNumber evidence="1">2.3.1.266</ecNumber>
    </recommendedName>
</protein>
<organism evidence="3 4">
    <name type="scientific">Geosporobacter subterraneus DSM 17957</name>
    <dbReference type="NCBI Taxonomy" id="1121919"/>
    <lineage>
        <taxon>Bacteria</taxon>
        <taxon>Bacillati</taxon>
        <taxon>Bacillota</taxon>
        <taxon>Clostridia</taxon>
        <taxon>Peptostreptococcales</taxon>
        <taxon>Thermotaleaceae</taxon>
        <taxon>Geosporobacter</taxon>
    </lineage>
</organism>
<dbReference type="EMBL" id="FQZV01000004">
    <property type="protein sequence ID" value="SHI63655.1"/>
    <property type="molecule type" value="Genomic_DNA"/>
</dbReference>
<keyword evidence="4" id="KW-1185">Reference proteome</keyword>
<dbReference type="PANTHER" id="PTHR43072">
    <property type="entry name" value="N-ACETYLTRANSFERASE"/>
    <property type="match status" value="1"/>
</dbReference>
<dbReference type="InterPro" id="IPR006464">
    <property type="entry name" value="AcTrfase_RimI/Ard1"/>
</dbReference>
<dbReference type="NCBIfam" id="TIGR01575">
    <property type="entry name" value="rimI"/>
    <property type="match status" value="1"/>
</dbReference>
<keyword evidence="3" id="KW-0687">Ribonucleoprotein</keyword>
<dbReference type="CDD" id="cd04301">
    <property type="entry name" value="NAT_SF"/>
    <property type="match status" value="1"/>
</dbReference>
<accession>A0A1M6CRE1</accession>
<dbReference type="InterPro" id="IPR000182">
    <property type="entry name" value="GNAT_dom"/>
</dbReference>
<dbReference type="InterPro" id="IPR016181">
    <property type="entry name" value="Acyl_CoA_acyltransferase"/>
</dbReference>
<evidence type="ECO:0000259" key="2">
    <source>
        <dbReference type="PROSITE" id="PS51186"/>
    </source>
</evidence>
<evidence type="ECO:0000313" key="3">
    <source>
        <dbReference type="EMBL" id="SHI63655.1"/>
    </source>
</evidence>
<dbReference type="GO" id="GO:0008999">
    <property type="term" value="F:protein-N-terminal-alanine acetyltransferase activity"/>
    <property type="evidence" value="ECO:0007669"/>
    <property type="project" value="UniProtKB-EC"/>
</dbReference>
<keyword evidence="1" id="KW-0963">Cytoplasm</keyword>
<dbReference type="Pfam" id="PF00583">
    <property type="entry name" value="Acetyltransf_1"/>
    <property type="match status" value="1"/>
</dbReference>
<name>A0A1M6CRE1_9FIRM</name>
<proteinExistence type="inferred from homology"/>
<dbReference type="STRING" id="1121919.SAMN02745975_00306"/>
<sequence>MGEPRVRSMTKDDISQVLEIEEQCFSVPWTKEAFTMEVEQNKFARYIVVEQDGFILGYGGMWMILDEAHVTNIAVRPAFRGRGYGDKVVQAMIAAAEKEGIYNMTLEVRLSNTVAQNLYSKYGFKACGIRPKYYQDNDEDAVIMWKQGS</sequence>
<comment type="catalytic activity">
    <reaction evidence="1">
        <text>N-terminal L-alanyl-[ribosomal protein bS18] + acetyl-CoA = N-terminal N(alpha)-acetyl-L-alanyl-[ribosomal protein bS18] + CoA + H(+)</text>
        <dbReference type="Rhea" id="RHEA:43756"/>
        <dbReference type="Rhea" id="RHEA-COMP:10676"/>
        <dbReference type="Rhea" id="RHEA-COMP:10677"/>
        <dbReference type="ChEBI" id="CHEBI:15378"/>
        <dbReference type="ChEBI" id="CHEBI:57287"/>
        <dbReference type="ChEBI" id="CHEBI:57288"/>
        <dbReference type="ChEBI" id="CHEBI:64718"/>
        <dbReference type="ChEBI" id="CHEBI:83683"/>
        <dbReference type="EC" id="2.3.1.266"/>
    </reaction>
</comment>
<dbReference type="Proteomes" id="UP000184536">
    <property type="component" value="Unassembled WGS sequence"/>
</dbReference>